<dbReference type="AlphaFoldDB" id="A0A5B8VNW7"/>
<evidence type="ECO:0000313" key="1">
    <source>
        <dbReference type="EMBL" id="QEC73304.1"/>
    </source>
</evidence>
<dbReference type="InterPro" id="IPR025935">
    <property type="entry name" value="AbiH"/>
</dbReference>
<name>A0A5B8VNW7_9BACT</name>
<dbReference type="Pfam" id="PF14253">
    <property type="entry name" value="AbiH"/>
    <property type="match status" value="1"/>
</dbReference>
<sequence>MMVVLLSYQAVILSKKNYIVNRLIIIGNGFDLAHGLETKYNDFMLWYLKKCYGNAYEKGDYEDDLLTIKKVIPRHAWFTKINSTSDLINHLYTTVGFNPLIHNDANYRLNELQEVSNPFNTTFKSDFLRLLLSKCNFSTWVEVENEYYEELKRILYASKDPYRKPQKLNDLNNSFAFIIKQLEEYLKTIPQSSLHPGFGDIFESPIYKTEILKTK</sequence>
<keyword evidence="2" id="KW-1185">Reference proteome</keyword>
<gene>
    <name evidence="1" type="ORF">FSB73_18140</name>
</gene>
<protein>
    <submittedName>
        <fullName evidence="1">Uncharacterized protein</fullName>
    </submittedName>
</protein>
<evidence type="ECO:0000313" key="2">
    <source>
        <dbReference type="Proteomes" id="UP000321291"/>
    </source>
</evidence>
<organism evidence="1 2">
    <name type="scientific">Arachidicoccus ginsenosidivorans</name>
    <dbReference type="NCBI Taxonomy" id="496057"/>
    <lineage>
        <taxon>Bacteria</taxon>
        <taxon>Pseudomonadati</taxon>
        <taxon>Bacteroidota</taxon>
        <taxon>Chitinophagia</taxon>
        <taxon>Chitinophagales</taxon>
        <taxon>Chitinophagaceae</taxon>
        <taxon>Arachidicoccus</taxon>
    </lineage>
</organism>
<dbReference type="KEGG" id="agi:FSB73_18140"/>
<reference evidence="1 2" key="1">
    <citation type="journal article" date="2017" name="Int. J. Syst. Evol. Microbiol.">
        <title>Arachidicoccus ginsenosidivorans sp. nov., with ginsenoside-converting activity isolated from ginseng cultivating soil.</title>
        <authorList>
            <person name="Siddiqi M.Z."/>
            <person name="Aslam Z."/>
            <person name="Im W.T."/>
        </authorList>
    </citation>
    <scope>NUCLEOTIDE SEQUENCE [LARGE SCALE GENOMIC DNA]</scope>
    <source>
        <strain evidence="1 2">Gsoil 809</strain>
    </source>
</reference>
<dbReference type="EMBL" id="CP042434">
    <property type="protein sequence ID" value="QEC73304.1"/>
    <property type="molecule type" value="Genomic_DNA"/>
</dbReference>
<proteinExistence type="predicted"/>
<accession>A0A5B8VNW7</accession>
<dbReference type="Proteomes" id="UP000321291">
    <property type="component" value="Chromosome"/>
</dbReference>